<proteinExistence type="predicted"/>
<sequence>MKKVADSKELPNTAAFQDEFTREFMDSTKEVEDGYYLFRSKTDGYTMLYPSNAKISEIPYEKNGKQLESVIFEENNRKKNYNYVFRTTYETYGDALLETSLKILSRSVGYSGDFNELEFGDNKIYYAKTEQPIESENRKATAYKFFSYIVSTNTKKSIEYIYTAMCFDESNIECNIDPKKEEDKALKLMKSIEFKK</sequence>
<evidence type="ECO:0000313" key="1">
    <source>
        <dbReference type="EMBL" id="MFD2212414.1"/>
    </source>
</evidence>
<accession>A0ABW5BS87</accession>
<evidence type="ECO:0000313" key="2">
    <source>
        <dbReference type="Proteomes" id="UP001597318"/>
    </source>
</evidence>
<gene>
    <name evidence="1" type="ORF">ACFSKK_01665</name>
</gene>
<evidence type="ECO:0008006" key="3">
    <source>
        <dbReference type="Google" id="ProtNLM"/>
    </source>
</evidence>
<name>A0ABW5BS87_9BACI</name>
<dbReference type="Proteomes" id="UP001597318">
    <property type="component" value="Unassembled WGS sequence"/>
</dbReference>
<organism evidence="1 2">
    <name type="scientific">Metabacillus endolithicus</name>
    <dbReference type="NCBI Taxonomy" id="1535204"/>
    <lineage>
        <taxon>Bacteria</taxon>
        <taxon>Bacillati</taxon>
        <taxon>Bacillota</taxon>
        <taxon>Bacilli</taxon>
        <taxon>Bacillales</taxon>
        <taxon>Bacillaceae</taxon>
        <taxon>Metabacillus</taxon>
    </lineage>
</organism>
<keyword evidence="2" id="KW-1185">Reference proteome</keyword>
<reference evidence="2" key="1">
    <citation type="journal article" date="2019" name="Int. J. Syst. Evol. Microbiol.">
        <title>The Global Catalogue of Microorganisms (GCM) 10K type strain sequencing project: providing services to taxonomists for standard genome sequencing and annotation.</title>
        <authorList>
            <consortium name="The Broad Institute Genomics Platform"/>
            <consortium name="The Broad Institute Genome Sequencing Center for Infectious Disease"/>
            <person name="Wu L."/>
            <person name="Ma J."/>
        </authorList>
    </citation>
    <scope>NUCLEOTIDE SEQUENCE [LARGE SCALE GENOMIC DNA]</scope>
    <source>
        <strain evidence="2">CGMCC 1.15474</strain>
    </source>
</reference>
<protein>
    <recommendedName>
        <fullName evidence="3">Lipoprotein YvcA</fullName>
    </recommendedName>
</protein>
<dbReference type="RefSeq" id="WP_379049687.1">
    <property type="nucleotide sequence ID" value="NZ_JBHUIK010000001.1"/>
</dbReference>
<comment type="caution">
    <text evidence="1">The sequence shown here is derived from an EMBL/GenBank/DDBJ whole genome shotgun (WGS) entry which is preliminary data.</text>
</comment>
<dbReference type="EMBL" id="JBHUIK010000001">
    <property type="protein sequence ID" value="MFD2212414.1"/>
    <property type="molecule type" value="Genomic_DNA"/>
</dbReference>